<organism evidence="1 2">
    <name type="scientific">Rhizobium wenxiniae</name>
    <dbReference type="NCBI Taxonomy" id="1737357"/>
    <lineage>
        <taxon>Bacteria</taxon>
        <taxon>Pseudomonadati</taxon>
        <taxon>Pseudomonadota</taxon>
        <taxon>Alphaproteobacteria</taxon>
        <taxon>Hyphomicrobiales</taxon>
        <taxon>Rhizobiaceae</taxon>
        <taxon>Rhizobium/Agrobacterium group</taxon>
        <taxon>Rhizobium</taxon>
    </lineage>
</organism>
<gene>
    <name evidence="1" type="ORF">HNQ72_005583</name>
</gene>
<keyword evidence="2" id="KW-1185">Reference proteome</keyword>
<comment type="caution">
    <text evidence="1">The sequence shown here is derived from an EMBL/GenBank/DDBJ whole genome shotgun (WGS) entry which is preliminary data.</text>
</comment>
<evidence type="ECO:0000313" key="2">
    <source>
        <dbReference type="Proteomes" id="UP000547879"/>
    </source>
</evidence>
<dbReference type="AlphaFoldDB" id="A0A7W9YBV2"/>
<name>A0A7W9YBV2_9HYPH</name>
<dbReference type="EMBL" id="JACHEG010000010">
    <property type="protein sequence ID" value="MBB6165735.1"/>
    <property type="molecule type" value="Genomic_DNA"/>
</dbReference>
<evidence type="ECO:0000313" key="1">
    <source>
        <dbReference type="EMBL" id="MBB6165735.1"/>
    </source>
</evidence>
<dbReference type="Proteomes" id="UP000547879">
    <property type="component" value="Unassembled WGS sequence"/>
</dbReference>
<dbReference type="RefSeq" id="WP_183997209.1">
    <property type="nucleotide sequence ID" value="NZ_BMHW01000011.1"/>
</dbReference>
<protein>
    <submittedName>
        <fullName evidence="1">Uncharacterized protein</fullName>
    </submittedName>
</protein>
<proteinExistence type="predicted"/>
<reference evidence="1 2" key="1">
    <citation type="submission" date="2020-08" db="EMBL/GenBank/DDBJ databases">
        <title>Genomic Encyclopedia of Type Strains, Phase IV (KMG-IV): sequencing the most valuable type-strain genomes for metagenomic binning, comparative biology and taxonomic classification.</title>
        <authorList>
            <person name="Goeker M."/>
        </authorList>
    </citation>
    <scope>NUCLEOTIDE SEQUENCE [LARGE SCALE GENOMIC DNA]</scope>
    <source>
        <strain evidence="1 2">DSM 100734</strain>
    </source>
</reference>
<accession>A0A7W9YBV2</accession>
<sequence length="157" mass="16827">MSSTYSRVFRSNPHRDALDTWKAIVELLTQGHAGSNRNELLAVGGTAASVIAEQAAKDAAIVVTCDGPRTRVYTLHDDDAIDGSDAKEDTLGYDPLKGDWKVSLPCPADDLDWVNNSLKKQSSRITARDSAQSFGSETTKTASESVLVLDPKGFLGS</sequence>